<gene>
    <name evidence="2" type="ORF">S01H4_42465</name>
</gene>
<reference evidence="2" key="1">
    <citation type="journal article" date="2014" name="Front. Microbiol.">
        <title>High frequency of phylogenetically diverse reductive dehalogenase-homologous genes in deep subseafloor sedimentary metagenomes.</title>
        <authorList>
            <person name="Kawai M."/>
            <person name="Futagami T."/>
            <person name="Toyoda A."/>
            <person name="Takaki Y."/>
            <person name="Nishi S."/>
            <person name="Hori S."/>
            <person name="Arai W."/>
            <person name="Tsubouchi T."/>
            <person name="Morono Y."/>
            <person name="Uchiyama I."/>
            <person name="Ito T."/>
            <person name="Fujiyama A."/>
            <person name="Inagaki F."/>
            <person name="Takami H."/>
        </authorList>
    </citation>
    <scope>NUCLEOTIDE SEQUENCE</scope>
    <source>
        <strain evidence="2">Expedition CK06-06</strain>
    </source>
</reference>
<evidence type="ECO:0000259" key="1">
    <source>
        <dbReference type="Pfam" id="PF01385"/>
    </source>
</evidence>
<evidence type="ECO:0000313" key="2">
    <source>
        <dbReference type="EMBL" id="GAG91463.1"/>
    </source>
</evidence>
<protein>
    <recommendedName>
        <fullName evidence="1">Probable transposase IS891/IS1136/IS1341 domain-containing protein</fullName>
    </recommendedName>
</protein>
<proteinExistence type="predicted"/>
<comment type="caution">
    <text evidence="2">The sequence shown here is derived from an EMBL/GenBank/DDBJ whole genome shotgun (WGS) entry which is preliminary data.</text>
</comment>
<feature type="domain" description="Probable transposase IS891/IS1136/IS1341" evidence="1">
    <location>
        <begin position="21"/>
        <end position="97"/>
    </location>
</feature>
<name>X1C512_9ZZZZ</name>
<dbReference type="AlphaFoldDB" id="X1C512"/>
<dbReference type="EMBL" id="BART01023320">
    <property type="protein sequence ID" value="GAG91463.1"/>
    <property type="molecule type" value="Genomic_DNA"/>
</dbReference>
<feature type="non-terminal residue" evidence="2">
    <location>
        <position position="1"/>
    </location>
</feature>
<dbReference type="InterPro" id="IPR001959">
    <property type="entry name" value="Transposase"/>
</dbReference>
<accession>X1C512</accession>
<dbReference type="Pfam" id="PF01385">
    <property type="entry name" value="OrfB_IS605"/>
    <property type="match status" value="1"/>
</dbReference>
<sequence length="101" mass="12034">GVLQTAGVNIHGKTVLFMYRRADLYWKRKIEEVQGKRDLCKKGSHKWEWYDLKLKQMKRKQANQLKDFQHWLSKQIVENTKANTIIIGDLNVKKMVNHVLK</sequence>
<organism evidence="2">
    <name type="scientific">marine sediment metagenome</name>
    <dbReference type="NCBI Taxonomy" id="412755"/>
    <lineage>
        <taxon>unclassified sequences</taxon>
        <taxon>metagenomes</taxon>
        <taxon>ecological metagenomes</taxon>
    </lineage>
</organism>